<dbReference type="PANTHER" id="PTHR34069">
    <property type="entry name" value="3-OXOACYL-[ACYL-CARRIER-PROTEIN] SYNTHASE 3"/>
    <property type="match status" value="1"/>
</dbReference>
<dbReference type="InterPro" id="IPR013751">
    <property type="entry name" value="ACP_syn_III_N"/>
</dbReference>
<dbReference type="OrthoDB" id="9815506at2"/>
<dbReference type="GO" id="GO:0006633">
    <property type="term" value="P:fatty acid biosynthetic process"/>
    <property type="evidence" value="ECO:0007669"/>
    <property type="project" value="InterPro"/>
</dbReference>
<dbReference type="InterPro" id="IPR016039">
    <property type="entry name" value="Thiolase-like"/>
</dbReference>
<evidence type="ECO:0000256" key="2">
    <source>
        <dbReference type="ARBA" id="ARBA00023315"/>
    </source>
</evidence>
<dbReference type="Pfam" id="PF08545">
    <property type="entry name" value="ACP_syn_III"/>
    <property type="match status" value="1"/>
</dbReference>
<feature type="domain" description="Beta-ketoacyl-[acyl-carrier-protein] synthase III N-terminal" evidence="4">
    <location>
        <begin position="114"/>
        <end position="190"/>
    </location>
</feature>
<keyword evidence="2" id="KW-0012">Acyltransferase</keyword>
<dbReference type="CDD" id="cd00830">
    <property type="entry name" value="KAS_III"/>
    <property type="match status" value="1"/>
</dbReference>
<feature type="domain" description="Beta-ketoacyl-[acyl-carrier-protein] synthase III C-terminal" evidence="3">
    <location>
        <begin position="256"/>
        <end position="340"/>
    </location>
</feature>
<evidence type="ECO:0000313" key="5">
    <source>
        <dbReference type="EMBL" id="RKE04594.1"/>
    </source>
</evidence>
<dbReference type="Pfam" id="PF08541">
    <property type="entry name" value="ACP_syn_III_C"/>
    <property type="match status" value="1"/>
</dbReference>
<dbReference type="EMBL" id="RAPQ01000008">
    <property type="protein sequence ID" value="RKE04594.1"/>
    <property type="molecule type" value="Genomic_DNA"/>
</dbReference>
<evidence type="ECO:0000256" key="1">
    <source>
        <dbReference type="ARBA" id="ARBA00022679"/>
    </source>
</evidence>
<comment type="caution">
    <text evidence="5">The sequence shown here is derived from an EMBL/GenBank/DDBJ whole genome shotgun (WGS) entry which is preliminary data.</text>
</comment>
<dbReference type="Gene3D" id="3.40.47.10">
    <property type="match status" value="1"/>
</dbReference>
<reference evidence="5 6" key="1">
    <citation type="submission" date="2018-09" db="EMBL/GenBank/DDBJ databases">
        <title>Genomic Encyclopedia of Archaeal and Bacterial Type Strains, Phase II (KMG-II): from individual species to whole genera.</title>
        <authorList>
            <person name="Goeker M."/>
        </authorList>
    </citation>
    <scope>NUCLEOTIDE SEQUENCE [LARGE SCALE GENOMIC DNA]</scope>
    <source>
        <strain evidence="5 6">DSM 21950</strain>
    </source>
</reference>
<keyword evidence="1" id="KW-0808">Transferase</keyword>
<evidence type="ECO:0000259" key="3">
    <source>
        <dbReference type="Pfam" id="PF08541"/>
    </source>
</evidence>
<sequence length="352" mass="39465">MAVLEFENIGISAMSGAVPKTVINNYEYTKHFPVEQVKEVVDKIGIYERRFVDSSTCASDLCFAAAEKLIEDNQIDKNEIDLIVFISQTPDYRMPATSLLLQDRLGLSNKTIAFDINLGCSAFIYGLSVVYGFMQNKNIRKALILDGETRSKVYSPKDRQSAFIFGDAGVVALIERNEKFGKSYFSLNSDGSRSDLIMIKGGGYRCPSSLETLEEKVVDEYGNIRSDEHGYMKGGDVFNFVIREVPKDLKFLMKYAEMDKDEFDYYVFHQANNFINSYIAKKLKLDSTKIPATIHKYGNTSSVSVPLTIISELKEQFTTPKKVLLSAFGVGMTWATGVINLDNCAISEIVEI</sequence>
<gene>
    <name evidence="5" type="ORF">BXY64_1621</name>
</gene>
<protein>
    <submittedName>
        <fullName evidence="5">3-oxoacyl-[acyl-carrier-protein] synthase-3</fullName>
    </submittedName>
</protein>
<dbReference type="GO" id="GO:0004315">
    <property type="term" value="F:3-oxoacyl-[acyl-carrier-protein] synthase activity"/>
    <property type="evidence" value="ECO:0007669"/>
    <property type="project" value="InterPro"/>
</dbReference>
<evidence type="ECO:0000313" key="6">
    <source>
        <dbReference type="Proteomes" id="UP000284531"/>
    </source>
</evidence>
<proteinExistence type="predicted"/>
<dbReference type="AlphaFoldDB" id="A0A419XA06"/>
<dbReference type="SUPFAM" id="SSF53901">
    <property type="entry name" value="Thiolase-like"/>
    <property type="match status" value="1"/>
</dbReference>
<evidence type="ECO:0000259" key="4">
    <source>
        <dbReference type="Pfam" id="PF08545"/>
    </source>
</evidence>
<organism evidence="5 6">
    <name type="scientific">Marinifilum flexuosum</name>
    <dbReference type="NCBI Taxonomy" id="1117708"/>
    <lineage>
        <taxon>Bacteria</taxon>
        <taxon>Pseudomonadati</taxon>
        <taxon>Bacteroidota</taxon>
        <taxon>Bacteroidia</taxon>
        <taxon>Marinilabiliales</taxon>
        <taxon>Marinifilaceae</taxon>
    </lineage>
</organism>
<accession>A0A419XA06</accession>
<dbReference type="Proteomes" id="UP000284531">
    <property type="component" value="Unassembled WGS sequence"/>
</dbReference>
<name>A0A419XA06_9BACT</name>
<dbReference type="PANTHER" id="PTHR34069:SF3">
    <property type="entry name" value="ACYL-COA:ACYL-COA ALKYLTRANSFERASE"/>
    <property type="match status" value="1"/>
</dbReference>
<dbReference type="RefSeq" id="WP_120239356.1">
    <property type="nucleotide sequence ID" value="NZ_RAPQ01000008.1"/>
</dbReference>
<keyword evidence="6" id="KW-1185">Reference proteome</keyword>
<dbReference type="GO" id="GO:0044550">
    <property type="term" value="P:secondary metabolite biosynthetic process"/>
    <property type="evidence" value="ECO:0007669"/>
    <property type="project" value="TreeGrafter"/>
</dbReference>
<dbReference type="InterPro" id="IPR013747">
    <property type="entry name" value="ACP_syn_III_C"/>
</dbReference>